<feature type="compositionally biased region" description="Polar residues" evidence="1">
    <location>
        <begin position="696"/>
        <end position="724"/>
    </location>
</feature>
<feature type="compositionally biased region" description="Polar residues" evidence="1">
    <location>
        <begin position="573"/>
        <end position="585"/>
    </location>
</feature>
<sequence length="1109" mass="128999">MDNQHREEQMEEHESPKSAKKYSQNKHKKHKKVLLYLVTKRKSKSEQKAHMKVFGGTRGFEKLIKGSLHEKSENSDDSDISGNFHVYNNPELREVLFPKFIQVSTPDKDKKDVLNLDQQSIKKENNHPEPGASKNLPKGELKPCLCHGDEKSVLSIFNDNEDIFKSATKLKQEKLKALEVLRKNQRKLCFEKATPEFILKKSEFYKDNNFKNLEYYQSLILLIINSVFKDKVDYITKEDEEFHIHKYIEESARLADVSTPYQLFLVWLFKLFRWDNPKNSIFWCLVYFTALFYGKLYSLFFLIPIYLIIYHRIRPTEANLIFGFDNPNLAYIQGPPIQEAGRSLHGKTKVFTSLYDYIQDNPPGDIRIVLSDITDWMEMMKNCVTWKNPYATRYTLLFFLVFFIFCSTFPEVTVYKFFWALIGFQLFFLTPFQIRYMRYRRILWFPEWALWFSETDLQLSVKAHNENSANNKRLSTLVNYPKNTFEMADIIGIPYTSLSYKPKKHLGDSSEKVQKLVESHKKRHKFTRIHKIIKKKNNDTASTKSDNRRFTDAFMYSSFNNNGFGTSITNHKNTASTHSISNIPKDQQKPEQKVYADSMSGSSQNYCTNSSNKSNESLENNSQILNCSDLTTAKTEMPSTRKRIAKRLNKFFHKYTQKGFYQDSISSKSIKGYYAPNMVHSVTNNKDIPKSLNVPHENQQSFEPRNYTQSENGNPKNTYSNFINKSDGPIGNGLQASNTPDQVSTETEMSPQTKYIGKHLNNMFYIDKQRNFDRNSISSNLTTDLFTHERAHSMCSYNDATPLPDDISFEKEQNFKSKSYTQLKDEHTNSFYPDPVNKTFESFDNYSLTSNIPGRVFTETEMLSQREDVSKNKNNIFHKNSQGSFDQESISSNYTTDLHIRKRVHSAFRNKGVSPSFNNMPYAYQPSFELRSYTKSKSEPSQIFYSDSINEKNGPIESISYGSNIYEQTPVKVENPSIRKGIAKHINSMFHRDASKHFDNDPISPKPITGFHVREKAYSVNNLNDIPSPHSGVPFKYQQDHVYQNFSDMCYQPSVHSLDHLEKRQAISEHNINDDSVESSFKHMRNKLRNGKNKGISKLSSVFNIKHKS</sequence>
<dbReference type="EMBL" id="MBFU01000069">
    <property type="protein sequence ID" value="PWA02617.1"/>
    <property type="molecule type" value="Genomic_DNA"/>
</dbReference>
<evidence type="ECO:0000313" key="3">
    <source>
        <dbReference type="EMBL" id="PWA02617.1"/>
    </source>
</evidence>
<keyword evidence="2" id="KW-1133">Transmembrane helix</keyword>
<dbReference type="Proteomes" id="UP000245591">
    <property type="component" value="Unassembled WGS sequence"/>
</dbReference>
<keyword evidence="2" id="KW-0812">Transmembrane</keyword>
<dbReference type="PANTHER" id="PTHR37402:SF1">
    <property type="entry name" value="GRAM DOMAIN-CONTAINING PROTEIN 4"/>
    <property type="match status" value="1"/>
</dbReference>
<feature type="compositionally biased region" description="Polar residues" evidence="1">
    <location>
        <begin position="599"/>
        <end position="608"/>
    </location>
</feature>
<gene>
    <name evidence="3" type="ORF">BB558_001259</name>
</gene>
<evidence type="ECO:0000256" key="2">
    <source>
        <dbReference type="SAM" id="Phobius"/>
    </source>
</evidence>
<comment type="caution">
    <text evidence="3">The sequence shown here is derived from an EMBL/GenBank/DDBJ whole genome shotgun (WGS) entry which is preliminary data.</text>
</comment>
<feature type="region of interest" description="Disordered" evidence="1">
    <location>
        <begin position="119"/>
        <end position="138"/>
    </location>
</feature>
<keyword evidence="2" id="KW-0472">Membrane</keyword>
<feature type="compositionally biased region" description="Basic and acidic residues" evidence="1">
    <location>
        <begin position="1"/>
        <end position="17"/>
    </location>
</feature>
<accession>A0A2U1JBZ6</accession>
<organism evidence="3 4">
    <name type="scientific">Smittium angustum</name>
    <dbReference type="NCBI Taxonomy" id="133377"/>
    <lineage>
        <taxon>Eukaryota</taxon>
        <taxon>Fungi</taxon>
        <taxon>Fungi incertae sedis</taxon>
        <taxon>Zoopagomycota</taxon>
        <taxon>Kickxellomycotina</taxon>
        <taxon>Harpellomycetes</taxon>
        <taxon>Harpellales</taxon>
        <taxon>Legeriomycetaceae</taxon>
        <taxon>Smittium</taxon>
    </lineage>
</organism>
<feature type="region of interest" description="Disordered" evidence="1">
    <location>
        <begin position="573"/>
        <end position="618"/>
    </location>
</feature>
<protein>
    <recommendedName>
        <fullName evidence="5">Peroxin domain-containing protein</fullName>
    </recommendedName>
</protein>
<evidence type="ECO:0008006" key="5">
    <source>
        <dbReference type="Google" id="ProtNLM"/>
    </source>
</evidence>
<name>A0A2U1JBZ6_SMIAN</name>
<feature type="region of interest" description="Disordered" evidence="1">
    <location>
        <begin position="1"/>
        <end position="32"/>
    </location>
</feature>
<dbReference type="AlphaFoldDB" id="A0A2U1JBZ6"/>
<feature type="transmembrane region" description="Helical" evidence="2">
    <location>
        <begin position="280"/>
        <end position="309"/>
    </location>
</feature>
<evidence type="ECO:0000313" key="4">
    <source>
        <dbReference type="Proteomes" id="UP000245591"/>
    </source>
</evidence>
<feature type="compositionally biased region" description="Low complexity" evidence="1">
    <location>
        <begin position="609"/>
        <end position="618"/>
    </location>
</feature>
<proteinExistence type="predicted"/>
<dbReference type="PANTHER" id="PTHR37402">
    <property type="entry name" value="GRAM DOMAIN-CONTAINING PROTEIN 4"/>
    <property type="match status" value="1"/>
</dbReference>
<feature type="transmembrane region" description="Helical" evidence="2">
    <location>
        <begin position="390"/>
        <end position="410"/>
    </location>
</feature>
<dbReference type="GO" id="GO:0006915">
    <property type="term" value="P:apoptotic process"/>
    <property type="evidence" value="ECO:0007669"/>
    <property type="project" value="InterPro"/>
</dbReference>
<dbReference type="InterPro" id="IPR037847">
    <property type="entry name" value="GRAMDC4"/>
</dbReference>
<reference evidence="3 4" key="1">
    <citation type="journal article" date="2018" name="MBio">
        <title>Comparative Genomics Reveals the Core Gene Toolbox for the Fungus-Insect Symbiosis.</title>
        <authorList>
            <person name="Wang Y."/>
            <person name="Stata M."/>
            <person name="Wang W."/>
            <person name="Stajich J.E."/>
            <person name="White M.M."/>
            <person name="Moncalvo J.M."/>
        </authorList>
    </citation>
    <scope>NUCLEOTIDE SEQUENCE [LARGE SCALE GENOMIC DNA]</scope>
    <source>
        <strain evidence="3 4">AUS-126-30</strain>
    </source>
</reference>
<feature type="region of interest" description="Disordered" evidence="1">
    <location>
        <begin position="685"/>
        <end position="751"/>
    </location>
</feature>
<feature type="compositionally biased region" description="Polar residues" evidence="1">
    <location>
        <begin position="734"/>
        <end position="751"/>
    </location>
</feature>
<keyword evidence="4" id="KW-1185">Reference proteome</keyword>
<feature type="compositionally biased region" description="Basic residues" evidence="1">
    <location>
        <begin position="18"/>
        <end position="32"/>
    </location>
</feature>
<evidence type="ECO:0000256" key="1">
    <source>
        <dbReference type="SAM" id="MobiDB-lite"/>
    </source>
</evidence>